<dbReference type="RefSeq" id="WP_311830582.1">
    <property type="nucleotide sequence ID" value="NZ_JARQAJ010000014.1"/>
</dbReference>
<protein>
    <submittedName>
        <fullName evidence="1">Uncharacterized protein</fullName>
    </submittedName>
</protein>
<dbReference type="Proteomes" id="UP001181046">
    <property type="component" value="Unassembled WGS sequence"/>
</dbReference>
<comment type="caution">
    <text evidence="1">The sequence shown here is derived from an EMBL/GenBank/DDBJ whole genome shotgun (WGS) entry which is preliminary data.</text>
</comment>
<accession>A0ABU3FDJ3</accession>
<keyword evidence="2" id="KW-1185">Reference proteome</keyword>
<evidence type="ECO:0000313" key="2">
    <source>
        <dbReference type="Proteomes" id="UP001181046"/>
    </source>
</evidence>
<dbReference type="EMBL" id="JARQAJ010000014">
    <property type="protein sequence ID" value="MDT2760755.1"/>
    <property type="molecule type" value="Genomic_DNA"/>
</dbReference>
<reference evidence="1" key="1">
    <citation type="submission" date="2023-03" db="EMBL/GenBank/DDBJ databases">
        <authorList>
            <person name="Shen W."/>
            <person name="Cai J."/>
        </authorList>
    </citation>
    <scope>NUCLEOTIDE SEQUENCE</scope>
    <source>
        <strain evidence="1">P66-3</strain>
    </source>
</reference>
<organism evidence="1 2">
    <name type="scientific">Enterococcus xiangfangensis</name>
    <dbReference type="NCBI Taxonomy" id="1296537"/>
    <lineage>
        <taxon>Bacteria</taxon>
        <taxon>Bacillati</taxon>
        <taxon>Bacillota</taxon>
        <taxon>Bacilli</taxon>
        <taxon>Lactobacillales</taxon>
        <taxon>Enterococcaceae</taxon>
        <taxon>Enterococcus</taxon>
    </lineage>
</organism>
<sequence>MIFLQYDYLRPVYHLVRWQFYEKGRYQLRDKEIQDAKIFFNAMQRLSDEHKKILSDVYHKSPYPANYDPKRELYTTVKPIRDKELCKEYGMTLDNFGHKRRIAQYYLKIEMQQILQSIETVFMLRINHKLYLIDYKNESGQYVVGDVSQAKIFQKNDIGEDGLYSLKQTGFLKVPVMSNQRF</sequence>
<gene>
    <name evidence="1" type="ORF">P7H27_13445</name>
</gene>
<evidence type="ECO:0000313" key="1">
    <source>
        <dbReference type="EMBL" id="MDT2760755.1"/>
    </source>
</evidence>
<name>A0ABU3FDJ3_9ENTE</name>
<proteinExistence type="predicted"/>